<dbReference type="EMBL" id="AXCN02001343">
    <property type="status" value="NOT_ANNOTATED_CDS"/>
    <property type="molecule type" value="Genomic_DNA"/>
</dbReference>
<sequence>MLSHAAYEWLSLGTGRCLTQLMVNSNTLKWEFGRRRRIADFLRQEAVQQRCRSGVGLSSLARSIAAVRGWSMVVLVVATVGSDRSSWSGGRRVHGRTRAGYMYAGFILYARFQISHRHTVLWKR</sequence>
<dbReference type="AlphaFoldDB" id="A0A182Q9V4"/>
<name>A0A182Q9V4_9DIPT</name>
<organism evidence="1 2">
    <name type="scientific">Anopheles farauti</name>
    <dbReference type="NCBI Taxonomy" id="69004"/>
    <lineage>
        <taxon>Eukaryota</taxon>
        <taxon>Metazoa</taxon>
        <taxon>Ecdysozoa</taxon>
        <taxon>Arthropoda</taxon>
        <taxon>Hexapoda</taxon>
        <taxon>Insecta</taxon>
        <taxon>Pterygota</taxon>
        <taxon>Neoptera</taxon>
        <taxon>Endopterygota</taxon>
        <taxon>Diptera</taxon>
        <taxon>Nematocera</taxon>
        <taxon>Culicoidea</taxon>
        <taxon>Culicidae</taxon>
        <taxon>Anophelinae</taxon>
        <taxon>Anopheles</taxon>
    </lineage>
</organism>
<proteinExistence type="predicted"/>
<evidence type="ECO:0000313" key="2">
    <source>
        <dbReference type="Proteomes" id="UP000075886"/>
    </source>
</evidence>
<reference evidence="2" key="1">
    <citation type="submission" date="2014-01" db="EMBL/GenBank/DDBJ databases">
        <title>The Genome Sequence of Anopheles farauti FAR1 (V2).</title>
        <authorList>
            <consortium name="The Broad Institute Genomics Platform"/>
            <person name="Neafsey D.E."/>
            <person name="Besansky N."/>
            <person name="Howell P."/>
            <person name="Walton C."/>
            <person name="Young S.K."/>
            <person name="Zeng Q."/>
            <person name="Gargeya S."/>
            <person name="Fitzgerald M."/>
            <person name="Haas B."/>
            <person name="Abouelleil A."/>
            <person name="Allen A.W."/>
            <person name="Alvarado L."/>
            <person name="Arachchi H.M."/>
            <person name="Berlin A.M."/>
            <person name="Chapman S.B."/>
            <person name="Gainer-Dewar J."/>
            <person name="Goldberg J."/>
            <person name="Griggs A."/>
            <person name="Gujja S."/>
            <person name="Hansen M."/>
            <person name="Howarth C."/>
            <person name="Imamovic A."/>
            <person name="Ireland A."/>
            <person name="Larimer J."/>
            <person name="McCowan C."/>
            <person name="Murphy C."/>
            <person name="Pearson M."/>
            <person name="Poon T.W."/>
            <person name="Priest M."/>
            <person name="Roberts A."/>
            <person name="Saif S."/>
            <person name="Shea T."/>
            <person name="Sisk P."/>
            <person name="Sykes S."/>
            <person name="Wortman J."/>
            <person name="Nusbaum C."/>
            <person name="Birren B."/>
        </authorList>
    </citation>
    <scope>NUCLEOTIDE SEQUENCE [LARGE SCALE GENOMIC DNA]</scope>
    <source>
        <strain evidence="2">FAR1</strain>
    </source>
</reference>
<accession>A0A182Q9V4</accession>
<dbReference type="VEuPathDB" id="VectorBase:AFAF005924"/>
<evidence type="ECO:0000313" key="1">
    <source>
        <dbReference type="EnsemblMetazoa" id="AFAF005924-PA"/>
    </source>
</evidence>
<protein>
    <submittedName>
        <fullName evidence="1">Uncharacterized protein</fullName>
    </submittedName>
</protein>
<keyword evidence="2" id="KW-1185">Reference proteome</keyword>
<dbReference type="Proteomes" id="UP000075886">
    <property type="component" value="Unassembled WGS sequence"/>
</dbReference>
<reference evidence="1" key="2">
    <citation type="submission" date="2020-05" db="UniProtKB">
        <authorList>
            <consortium name="EnsemblMetazoa"/>
        </authorList>
    </citation>
    <scope>IDENTIFICATION</scope>
    <source>
        <strain evidence="1">FAR1</strain>
    </source>
</reference>
<dbReference type="EnsemblMetazoa" id="AFAF005924-RA">
    <property type="protein sequence ID" value="AFAF005924-PA"/>
    <property type="gene ID" value="AFAF005924"/>
</dbReference>